<dbReference type="Proteomes" id="UP000499080">
    <property type="component" value="Unassembled WGS sequence"/>
</dbReference>
<proteinExistence type="predicted"/>
<gene>
    <name evidence="1" type="ORF">AVEN_20593_1</name>
</gene>
<accession>A0A4Y2HZ59</accession>
<evidence type="ECO:0000313" key="2">
    <source>
        <dbReference type="Proteomes" id="UP000499080"/>
    </source>
</evidence>
<evidence type="ECO:0000313" key="1">
    <source>
        <dbReference type="EMBL" id="GBM70844.1"/>
    </source>
</evidence>
<dbReference type="AlphaFoldDB" id="A0A4Y2HZ59"/>
<sequence length="90" mass="10039">MCFCTILAVQRKVDSECRALNDECSGGLARLPACPMASGLYTIVNVGLGCCDVKREREELFFQANFLCFSKENSGFVLNTTFSMQRPRTQ</sequence>
<name>A0A4Y2HZ59_ARAVE</name>
<protein>
    <submittedName>
        <fullName evidence="1">Uncharacterized protein</fullName>
    </submittedName>
</protein>
<keyword evidence="2" id="KW-1185">Reference proteome</keyword>
<reference evidence="1 2" key="1">
    <citation type="journal article" date="2019" name="Sci. Rep.">
        <title>Orb-weaving spider Araneus ventricosus genome elucidates the spidroin gene catalogue.</title>
        <authorList>
            <person name="Kono N."/>
            <person name="Nakamura H."/>
            <person name="Ohtoshi R."/>
            <person name="Moran D.A.P."/>
            <person name="Shinohara A."/>
            <person name="Yoshida Y."/>
            <person name="Fujiwara M."/>
            <person name="Mori M."/>
            <person name="Tomita M."/>
            <person name="Arakawa K."/>
        </authorList>
    </citation>
    <scope>NUCLEOTIDE SEQUENCE [LARGE SCALE GENOMIC DNA]</scope>
</reference>
<dbReference type="EMBL" id="BGPR01104785">
    <property type="protein sequence ID" value="GBM70844.1"/>
    <property type="molecule type" value="Genomic_DNA"/>
</dbReference>
<organism evidence="1 2">
    <name type="scientific">Araneus ventricosus</name>
    <name type="common">Orbweaver spider</name>
    <name type="synonym">Epeira ventricosa</name>
    <dbReference type="NCBI Taxonomy" id="182803"/>
    <lineage>
        <taxon>Eukaryota</taxon>
        <taxon>Metazoa</taxon>
        <taxon>Ecdysozoa</taxon>
        <taxon>Arthropoda</taxon>
        <taxon>Chelicerata</taxon>
        <taxon>Arachnida</taxon>
        <taxon>Araneae</taxon>
        <taxon>Araneomorphae</taxon>
        <taxon>Entelegynae</taxon>
        <taxon>Araneoidea</taxon>
        <taxon>Araneidae</taxon>
        <taxon>Araneus</taxon>
    </lineage>
</organism>
<comment type="caution">
    <text evidence="1">The sequence shown here is derived from an EMBL/GenBank/DDBJ whole genome shotgun (WGS) entry which is preliminary data.</text>
</comment>